<keyword evidence="2" id="KW-1185">Reference proteome</keyword>
<accession>A0A074W5H6</accession>
<protein>
    <submittedName>
        <fullName evidence="1">Uncharacterized protein</fullName>
    </submittedName>
</protein>
<dbReference type="EMBL" id="KL584868">
    <property type="protein sequence ID" value="KEQ57831.1"/>
    <property type="molecule type" value="Genomic_DNA"/>
</dbReference>
<dbReference type="HOGENOM" id="CLU_1331699_0_0_1"/>
<evidence type="ECO:0000313" key="2">
    <source>
        <dbReference type="Proteomes" id="UP000030672"/>
    </source>
</evidence>
<evidence type="ECO:0000313" key="1">
    <source>
        <dbReference type="EMBL" id="KEQ57831.1"/>
    </source>
</evidence>
<reference evidence="1 2" key="1">
    <citation type="journal article" date="2014" name="BMC Genomics">
        <title>Genome sequencing of four Aureobasidium pullulans varieties: biotechnological potential, stress tolerance, and description of new species.</title>
        <authorList>
            <person name="Gostin Ar C."/>
            <person name="Ohm R.A."/>
            <person name="Kogej T."/>
            <person name="Sonjak S."/>
            <person name="Turk M."/>
            <person name="Zajc J."/>
            <person name="Zalar P."/>
            <person name="Grube M."/>
            <person name="Sun H."/>
            <person name="Han J."/>
            <person name="Sharma A."/>
            <person name="Chiniquy J."/>
            <person name="Ngan C.Y."/>
            <person name="Lipzen A."/>
            <person name="Barry K."/>
            <person name="Grigoriev I.V."/>
            <person name="Gunde-Cimerman N."/>
        </authorList>
    </citation>
    <scope>NUCLEOTIDE SEQUENCE [LARGE SCALE GENOMIC DNA]</scope>
    <source>
        <strain evidence="1 2">CBS 110374</strain>
    </source>
</reference>
<dbReference type="AlphaFoldDB" id="A0A074W5H6"/>
<organism evidence="1 2">
    <name type="scientific">Aureobasidium melanogenum (strain CBS 110374)</name>
    <name type="common">Aureobasidium pullulans var. melanogenum</name>
    <dbReference type="NCBI Taxonomy" id="1043003"/>
    <lineage>
        <taxon>Eukaryota</taxon>
        <taxon>Fungi</taxon>
        <taxon>Dikarya</taxon>
        <taxon>Ascomycota</taxon>
        <taxon>Pezizomycotina</taxon>
        <taxon>Dothideomycetes</taxon>
        <taxon>Dothideomycetidae</taxon>
        <taxon>Dothideales</taxon>
        <taxon>Saccotheciaceae</taxon>
        <taxon>Aureobasidium</taxon>
    </lineage>
</organism>
<dbReference type="Proteomes" id="UP000030672">
    <property type="component" value="Unassembled WGS sequence"/>
</dbReference>
<dbReference type="GeneID" id="63918840"/>
<sequence>MASRVLSPHQVHNAVPLLEQTDSLSDDLLLKIGAILVRAKEHRNWGIGRKHRHHELKPKELMVHETNGPRDICRPVEWNSTSKLYPHSWHYTSGDHLTPYEYGTQPQPDIPLPLVSELLGVMRTESTVALIPIATSLEGGDKKWVETVSSEDRSMTSDLVPQSRCVPQSETVGWIFFPAGHGAVKAVVVRECKKNPVTGFHKAEYT</sequence>
<name>A0A074W5H6_AURM1</name>
<gene>
    <name evidence="1" type="ORF">M437DRAFT_70482</name>
</gene>
<proteinExistence type="predicted"/>
<dbReference type="RefSeq" id="XP_040874855.1">
    <property type="nucleotide sequence ID" value="XM_041025467.1"/>
</dbReference>